<feature type="compositionally biased region" description="Polar residues" evidence="10">
    <location>
        <begin position="98"/>
        <end position="112"/>
    </location>
</feature>
<dbReference type="AlphaFoldDB" id="A0A1B8GXD9"/>
<gene>
    <name evidence="12" type="primary">CIR1</name>
    <name evidence="12" type="ORF">VE01_01373</name>
</gene>
<accession>A0A1B8GXD9</accession>
<dbReference type="OrthoDB" id="515401at2759"/>
<reference evidence="12 13" key="1">
    <citation type="submission" date="2016-03" db="EMBL/GenBank/DDBJ databases">
        <title>Comparative genomics of Pseudogymnoascus destructans, the fungus causing white-nose syndrome of bats.</title>
        <authorList>
            <person name="Palmer J.M."/>
            <person name="Drees K.P."/>
            <person name="Foster J.T."/>
            <person name="Lindner D.L."/>
        </authorList>
    </citation>
    <scope>NUCLEOTIDE SEQUENCE [LARGE SCALE GENOMIC DNA]</scope>
    <source>
        <strain evidence="12 13">UAMH 10579</strain>
    </source>
</reference>
<feature type="region of interest" description="Disordered" evidence="10">
    <location>
        <begin position="1"/>
        <end position="112"/>
    </location>
</feature>
<dbReference type="STRING" id="342668.A0A1B8GXD9"/>
<feature type="compositionally biased region" description="Basic and acidic residues" evidence="10">
    <location>
        <begin position="44"/>
        <end position="64"/>
    </location>
</feature>
<dbReference type="FunFam" id="3.30.50.10:FF:000007">
    <property type="entry name" value="Nitrogen regulatory AreA, N-terminal"/>
    <property type="match status" value="1"/>
</dbReference>
<keyword evidence="2" id="KW-0479">Metal-binding</keyword>
<keyword evidence="13" id="KW-1185">Reference proteome</keyword>
<dbReference type="GO" id="GO:0005634">
    <property type="term" value="C:nucleus"/>
    <property type="evidence" value="ECO:0007669"/>
    <property type="project" value="UniProtKB-SubCell"/>
</dbReference>
<dbReference type="GO" id="GO:0045944">
    <property type="term" value="P:positive regulation of transcription by RNA polymerase II"/>
    <property type="evidence" value="ECO:0007669"/>
    <property type="project" value="TreeGrafter"/>
</dbReference>
<dbReference type="InterPro" id="IPR000679">
    <property type="entry name" value="Znf_GATA"/>
</dbReference>
<feature type="region of interest" description="Disordered" evidence="10">
    <location>
        <begin position="330"/>
        <end position="560"/>
    </location>
</feature>
<sequence length="560" mass="60208">MADTAIIASAPSRHEEQPAHTSLPTRTLSKEDIELAEQLVDHSQGLRENRDRIANGRHENDHSYEIQPTNGSNHTQDSYNRQQQPTPTPTAAERKQQEGSYSPQAIINPDNIPNGQICSNCGTTSTPLWRRSPQGATICNACGLYQKARNASRPTTMKKAHGANTSAPSQNREQKGPSPGYAPTHYSTATATYVTADQTSGGSCPGGGKCNGTGGASGCGGCPAFNNRVSKTANVTLVRSGQGSSQPPNDPAADPTAETDINALQNAGTTVIVACQNCGTTITPLWRRDESGHTICNACGLYYKLHGVHRPVTMKKSVIKRRKRVVPAAAGGMSYEMGSPRTAVSPESDDSNLPNDEAAPKGALNPDGSVSLGFRRRAEPSRNLPELASTLRGQNGHQQQPTTANDLTSYASNPHAHAQHDPSSLTTDNRLPPIAAYPSPNHRPSSLSPNFLLTPNRKRSFSTAESEAAPAGDQSQGRLSSIKAILNPAQQASEEALDPSLRQSRSPRDGPASVAQAGNDTEADADRERRKRERREMLQLEAERMREDLRAKERELEELY</sequence>
<proteinExistence type="predicted"/>
<dbReference type="Pfam" id="PF00320">
    <property type="entry name" value="GATA"/>
    <property type="match status" value="2"/>
</dbReference>
<dbReference type="CDD" id="cd00202">
    <property type="entry name" value="ZnF_GATA"/>
    <property type="match status" value="2"/>
</dbReference>
<evidence type="ECO:0000313" key="12">
    <source>
        <dbReference type="EMBL" id="OBU00505.1"/>
    </source>
</evidence>
<dbReference type="GO" id="GO:0006879">
    <property type="term" value="P:intracellular iron ion homeostasis"/>
    <property type="evidence" value="ECO:0007669"/>
    <property type="project" value="UniProtKB-ARBA"/>
</dbReference>
<evidence type="ECO:0000256" key="7">
    <source>
        <dbReference type="ARBA" id="ARBA00023163"/>
    </source>
</evidence>
<keyword evidence="4 9" id="KW-0863">Zinc-finger</keyword>
<evidence type="ECO:0000256" key="9">
    <source>
        <dbReference type="PROSITE-ProRule" id="PRU00094"/>
    </source>
</evidence>
<feature type="compositionally biased region" description="Polar residues" evidence="10">
    <location>
        <begin position="66"/>
        <end position="85"/>
    </location>
</feature>
<dbReference type="PRINTS" id="PR00619">
    <property type="entry name" value="GATAZNFINGER"/>
</dbReference>
<dbReference type="GO" id="GO:0034757">
    <property type="term" value="P:negative regulation of iron ion transport"/>
    <property type="evidence" value="ECO:0007669"/>
    <property type="project" value="UniProtKB-ARBA"/>
</dbReference>
<feature type="compositionally biased region" description="Polar residues" evidence="10">
    <location>
        <begin position="391"/>
        <end position="412"/>
    </location>
</feature>
<evidence type="ECO:0000256" key="5">
    <source>
        <dbReference type="ARBA" id="ARBA00022833"/>
    </source>
</evidence>
<keyword evidence="5" id="KW-0862">Zinc</keyword>
<dbReference type="SUPFAM" id="SSF57716">
    <property type="entry name" value="Glucocorticoid receptor-like (DNA-binding domain)"/>
    <property type="match status" value="2"/>
</dbReference>
<evidence type="ECO:0000256" key="2">
    <source>
        <dbReference type="ARBA" id="ARBA00022723"/>
    </source>
</evidence>
<protein>
    <submittedName>
        <fullName evidence="12">Electron transfer flavoprotein subunit</fullName>
    </submittedName>
</protein>
<name>A0A1B8GXD9_9PEZI</name>
<keyword evidence="7" id="KW-0804">Transcription</keyword>
<dbReference type="GO" id="GO:0000122">
    <property type="term" value="P:negative regulation of transcription by RNA polymerase II"/>
    <property type="evidence" value="ECO:0007669"/>
    <property type="project" value="TreeGrafter"/>
</dbReference>
<evidence type="ECO:0000256" key="10">
    <source>
        <dbReference type="SAM" id="MobiDB-lite"/>
    </source>
</evidence>
<feature type="domain" description="GATA-type" evidence="11">
    <location>
        <begin position="275"/>
        <end position="322"/>
    </location>
</feature>
<evidence type="ECO:0000313" key="13">
    <source>
        <dbReference type="Proteomes" id="UP000091956"/>
    </source>
</evidence>
<dbReference type="GO" id="GO:0008270">
    <property type="term" value="F:zinc ion binding"/>
    <property type="evidence" value="ECO:0007669"/>
    <property type="project" value="UniProtKB-KW"/>
</dbReference>
<dbReference type="GO" id="GO:0000981">
    <property type="term" value="F:DNA-binding transcription factor activity, RNA polymerase II-specific"/>
    <property type="evidence" value="ECO:0007669"/>
    <property type="project" value="TreeGrafter"/>
</dbReference>
<evidence type="ECO:0000256" key="3">
    <source>
        <dbReference type="ARBA" id="ARBA00022737"/>
    </source>
</evidence>
<dbReference type="PROSITE" id="PS50114">
    <property type="entry name" value="GATA_ZN_FINGER_2"/>
    <property type="match status" value="2"/>
</dbReference>
<evidence type="ECO:0000259" key="11">
    <source>
        <dbReference type="PROSITE" id="PS50114"/>
    </source>
</evidence>
<comment type="subcellular location">
    <subcellularLocation>
        <location evidence="1">Nucleus</location>
    </subcellularLocation>
</comment>
<dbReference type="Gene3D" id="3.30.50.10">
    <property type="entry name" value="Erythroid Transcription Factor GATA-1, subunit A"/>
    <property type="match status" value="2"/>
</dbReference>
<keyword evidence="3" id="KW-0677">Repeat</keyword>
<feature type="compositionally biased region" description="Polar residues" evidence="10">
    <location>
        <begin position="442"/>
        <end position="453"/>
    </location>
</feature>
<dbReference type="GO" id="GO:0000978">
    <property type="term" value="F:RNA polymerase II cis-regulatory region sequence-specific DNA binding"/>
    <property type="evidence" value="ECO:0007669"/>
    <property type="project" value="TreeGrafter"/>
</dbReference>
<dbReference type="PROSITE" id="PS00344">
    <property type="entry name" value="GATA_ZN_FINGER_1"/>
    <property type="match status" value="2"/>
</dbReference>
<feature type="region of interest" description="Disordered" evidence="10">
    <location>
        <begin position="150"/>
        <end position="185"/>
    </location>
</feature>
<evidence type="ECO:0000256" key="4">
    <source>
        <dbReference type="ARBA" id="ARBA00022771"/>
    </source>
</evidence>
<dbReference type="RefSeq" id="XP_018134237.1">
    <property type="nucleotide sequence ID" value="XM_018270896.2"/>
</dbReference>
<evidence type="ECO:0000256" key="8">
    <source>
        <dbReference type="ARBA" id="ARBA00023242"/>
    </source>
</evidence>
<feature type="compositionally biased region" description="Polar residues" evidence="10">
    <location>
        <begin position="238"/>
        <end position="247"/>
    </location>
</feature>
<dbReference type="Proteomes" id="UP000091956">
    <property type="component" value="Unassembled WGS sequence"/>
</dbReference>
<dbReference type="InterPro" id="IPR039355">
    <property type="entry name" value="Transcription_factor_GATA"/>
</dbReference>
<keyword evidence="6" id="KW-0805">Transcription regulation</keyword>
<feature type="compositionally biased region" description="Basic and acidic residues" evidence="10">
    <location>
        <begin position="524"/>
        <end position="560"/>
    </location>
</feature>
<organism evidence="12 13">
    <name type="scientific">Pseudogymnoascus verrucosus</name>
    <dbReference type="NCBI Taxonomy" id="342668"/>
    <lineage>
        <taxon>Eukaryota</taxon>
        <taxon>Fungi</taxon>
        <taxon>Dikarya</taxon>
        <taxon>Ascomycota</taxon>
        <taxon>Pezizomycotina</taxon>
        <taxon>Leotiomycetes</taxon>
        <taxon>Thelebolales</taxon>
        <taxon>Thelebolaceae</taxon>
        <taxon>Pseudogymnoascus</taxon>
    </lineage>
</organism>
<dbReference type="FunFam" id="3.30.50.10:FF:000039">
    <property type="entry name" value="Siderophore transcription factor SreA"/>
    <property type="match status" value="1"/>
</dbReference>
<feature type="region of interest" description="Disordered" evidence="10">
    <location>
        <begin position="238"/>
        <end position="257"/>
    </location>
</feature>
<reference evidence="13" key="2">
    <citation type="journal article" date="2018" name="Nat. Commun.">
        <title>Extreme sensitivity to ultraviolet light in the fungal pathogen causing white-nose syndrome of bats.</title>
        <authorList>
            <person name="Palmer J.M."/>
            <person name="Drees K.P."/>
            <person name="Foster J.T."/>
            <person name="Lindner D.L."/>
        </authorList>
    </citation>
    <scope>NUCLEOTIDE SEQUENCE [LARGE SCALE GENOMIC DNA]</scope>
    <source>
        <strain evidence="13">UAMH 10579</strain>
    </source>
</reference>
<dbReference type="PANTHER" id="PTHR10071:SF335">
    <property type="entry name" value="IRON-SENSING TRANSCRIPTIONAL REPRESSOR-RELATED"/>
    <property type="match status" value="1"/>
</dbReference>
<dbReference type="SMART" id="SM00401">
    <property type="entry name" value="ZnF_GATA"/>
    <property type="match status" value="2"/>
</dbReference>
<evidence type="ECO:0000256" key="6">
    <source>
        <dbReference type="ARBA" id="ARBA00023015"/>
    </source>
</evidence>
<dbReference type="EMBL" id="KV460209">
    <property type="protein sequence ID" value="OBU00505.1"/>
    <property type="molecule type" value="Genomic_DNA"/>
</dbReference>
<dbReference type="GeneID" id="28834759"/>
<evidence type="ECO:0000256" key="1">
    <source>
        <dbReference type="ARBA" id="ARBA00004123"/>
    </source>
</evidence>
<keyword evidence="8" id="KW-0539">Nucleus</keyword>
<dbReference type="PANTHER" id="PTHR10071">
    <property type="entry name" value="TRANSCRIPTION FACTOR GATA FAMILY MEMBER"/>
    <property type="match status" value="1"/>
</dbReference>
<dbReference type="InterPro" id="IPR013088">
    <property type="entry name" value="Znf_NHR/GATA"/>
</dbReference>
<feature type="domain" description="GATA-type" evidence="11">
    <location>
        <begin position="112"/>
        <end position="172"/>
    </location>
</feature>